<dbReference type="Pfam" id="PF08334">
    <property type="entry name" value="T2SSG"/>
    <property type="match status" value="1"/>
</dbReference>
<dbReference type="EMBL" id="MGHL01000017">
    <property type="protein sequence ID" value="OGM68842.1"/>
    <property type="molecule type" value="Genomic_DNA"/>
</dbReference>
<dbReference type="Proteomes" id="UP000178429">
    <property type="component" value="Unassembled WGS sequence"/>
</dbReference>
<dbReference type="AlphaFoldDB" id="A0A1F8BXS3"/>
<proteinExistence type="predicted"/>
<keyword evidence="4 6" id="KW-1133">Transmembrane helix</keyword>
<dbReference type="PRINTS" id="PR00813">
    <property type="entry name" value="BCTERIALGSPG"/>
</dbReference>
<evidence type="ECO:0000313" key="8">
    <source>
        <dbReference type="EMBL" id="OGM68842.1"/>
    </source>
</evidence>
<gene>
    <name evidence="8" type="ORF">A2975_00525</name>
</gene>
<protein>
    <recommendedName>
        <fullName evidence="7">Type II secretion system protein GspG C-terminal domain-containing protein</fullName>
    </recommendedName>
</protein>
<dbReference type="GO" id="GO:0015627">
    <property type="term" value="C:type II protein secretion system complex"/>
    <property type="evidence" value="ECO:0007669"/>
    <property type="project" value="InterPro"/>
</dbReference>
<feature type="domain" description="Type II secretion system protein GspG C-terminal" evidence="7">
    <location>
        <begin position="33"/>
        <end position="112"/>
    </location>
</feature>
<organism evidence="8 9">
    <name type="scientific">Candidatus Woesebacteria bacterium RIFCSPLOWO2_01_FULL_44_14</name>
    <dbReference type="NCBI Taxonomy" id="1802525"/>
    <lineage>
        <taxon>Bacteria</taxon>
        <taxon>Candidatus Woeseibacteriota</taxon>
    </lineage>
</organism>
<keyword evidence="5 6" id="KW-0472">Membrane</keyword>
<dbReference type="PANTHER" id="PTHR30093">
    <property type="entry name" value="GENERAL SECRETION PATHWAY PROTEIN G"/>
    <property type="match status" value="1"/>
</dbReference>
<dbReference type="Gene3D" id="3.30.700.10">
    <property type="entry name" value="Glycoprotein, Type 4 Pilin"/>
    <property type="match status" value="1"/>
</dbReference>
<evidence type="ECO:0000259" key="7">
    <source>
        <dbReference type="Pfam" id="PF08334"/>
    </source>
</evidence>
<dbReference type="InterPro" id="IPR000983">
    <property type="entry name" value="Bac_GSPG_pilin"/>
</dbReference>
<evidence type="ECO:0000256" key="1">
    <source>
        <dbReference type="ARBA" id="ARBA00004167"/>
    </source>
</evidence>
<evidence type="ECO:0000256" key="3">
    <source>
        <dbReference type="ARBA" id="ARBA00022692"/>
    </source>
</evidence>
<evidence type="ECO:0000256" key="6">
    <source>
        <dbReference type="SAM" id="Phobius"/>
    </source>
</evidence>
<dbReference type="PANTHER" id="PTHR30093:SF44">
    <property type="entry name" value="TYPE II SECRETION SYSTEM CORE PROTEIN G"/>
    <property type="match status" value="1"/>
</dbReference>
<dbReference type="STRING" id="1802525.A2975_00525"/>
<dbReference type="PROSITE" id="PS00409">
    <property type="entry name" value="PROKAR_NTER_METHYL"/>
    <property type="match status" value="1"/>
</dbReference>
<comment type="subcellular location">
    <subcellularLocation>
        <location evidence="1">Membrane</location>
        <topology evidence="1">Single-pass membrane protein</topology>
    </subcellularLocation>
</comment>
<sequence>MKKGFTLIELLVVISIIGVVISLSMFGLAGARKSGRDAKRKADLEQIRSGLEIYRSDCGRYPSSLGASLVGSGLSADCLVTNTYITSTPYDPLDPDRAFLYSSTGLTYELCAALEQGNQTAVTCGGSSACGGKTCNYKVTNP</sequence>
<reference evidence="8 9" key="1">
    <citation type="journal article" date="2016" name="Nat. Commun.">
        <title>Thousands of microbial genomes shed light on interconnected biogeochemical processes in an aquifer system.</title>
        <authorList>
            <person name="Anantharaman K."/>
            <person name="Brown C.T."/>
            <person name="Hug L.A."/>
            <person name="Sharon I."/>
            <person name="Castelle C.J."/>
            <person name="Probst A.J."/>
            <person name="Thomas B.C."/>
            <person name="Singh A."/>
            <person name="Wilkins M.J."/>
            <person name="Karaoz U."/>
            <person name="Brodie E.L."/>
            <person name="Williams K.H."/>
            <person name="Hubbard S.S."/>
            <person name="Banfield J.F."/>
        </authorList>
    </citation>
    <scope>NUCLEOTIDE SEQUENCE [LARGE SCALE GENOMIC DNA]</scope>
</reference>
<dbReference type="NCBIfam" id="TIGR02532">
    <property type="entry name" value="IV_pilin_GFxxxE"/>
    <property type="match status" value="1"/>
</dbReference>
<accession>A0A1F8BXS3</accession>
<dbReference type="InterPro" id="IPR045584">
    <property type="entry name" value="Pilin-like"/>
</dbReference>
<keyword evidence="3 6" id="KW-0812">Transmembrane</keyword>
<name>A0A1F8BXS3_9BACT</name>
<dbReference type="InterPro" id="IPR013545">
    <property type="entry name" value="T2SS_protein-GspG_C"/>
</dbReference>
<dbReference type="SUPFAM" id="SSF54523">
    <property type="entry name" value="Pili subunits"/>
    <property type="match status" value="1"/>
</dbReference>
<evidence type="ECO:0000313" key="9">
    <source>
        <dbReference type="Proteomes" id="UP000178429"/>
    </source>
</evidence>
<dbReference type="GO" id="GO:0015628">
    <property type="term" value="P:protein secretion by the type II secretion system"/>
    <property type="evidence" value="ECO:0007669"/>
    <property type="project" value="InterPro"/>
</dbReference>
<evidence type="ECO:0000256" key="4">
    <source>
        <dbReference type="ARBA" id="ARBA00022989"/>
    </source>
</evidence>
<feature type="transmembrane region" description="Helical" evidence="6">
    <location>
        <begin position="6"/>
        <end position="31"/>
    </location>
</feature>
<comment type="caution">
    <text evidence="8">The sequence shown here is derived from an EMBL/GenBank/DDBJ whole genome shotgun (WGS) entry which is preliminary data.</text>
</comment>
<keyword evidence="2" id="KW-0488">Methylation</keyword>
<evidence type="ECO:0000256" key="5">
    <source>
        <dbReference type="ARBA" id="ARBA00023136"/>
    </source>
</evidence>
<dbReference type="GO" id="GO:0016020">
    <property type="term" value="C:membrane"/>
    <property type="evidence" value="ECO:0007669"/>
    <property type="project" value="UniProtKB-SubCell"/>
</dbReference>
<evidence type="ECO:0000256" key="2">
    <source>
        <dbReference type="ARBA" id="ARBA00022481"/>
    </source>
</evidence>
<dbReference type="Pfam" id="PF07963">
    <property type="entry name" value="N_methyl"/>
    <property type="match status" value="1"/>
</dbReference>
<dbReference type="InterPro" id="IPR012902">
    <property type="entry name" value="N_methyl_site"/>
</dbReference>